<feature type="transmembrane region" description="Helical" evidence="1">
    <location>
        <begin position="67"/>
        <end position="89"/>
    </location>
</feature>
<dbReference type="RefSeq" id="WP_099245017.1">
    <property type="nucleotide sequence ID" value="NZ_FXXP01000002.1"/>
</dbReference>
<dbReference type="OrthoDB" id="7859164at2"/>
<dbReference type="AlphaFoldDB" id="A0A238JBL4"/>
<reference evidence="3" key="1">
    <citation type="submission" date="2017-05" db="EMBL/GenBank/DDBJ databases">
        <authorList>
            <person name="Rodrigo-Torres L."/>
            <person name="Arahal R. D."/>
            <person name="Lucena T."/>
        </authorList>
    </citation>
    <scope>NUCLEOTIDE SEQUENCE [LARGE SCALE GENOMIC DNA]</scope>
    <source>
        <strain evidence="3">CECT 8649</strain>
    </source>
</reference>
<keyword evidence="1" id="KW-0812">Transmembrane</keyword>
<sequence length="192" mass="21507">MSQLDPSAGRSTVTGNDSELNITITARRSWFTAAFLTFWMMGWVVGEAFALLMVFGSGSLGISLFMLIWLAAWTAGGLASGATLLWLLIGREIITIDHQTITVTRSIRLWKRRVDCETGMVKNLRLDSEPKRRYANKQSIQGILSSRHQGVLKFDYGVHTIGFGLDLDQAEARQILDLISERFPDLINQSRD</sequence>
<dbReference type="Proteomes" id="UP000225972">
    <property type="component" value="Unassembled WGS sequence"/>
</dbReference>
<organism evidence="2 3">
    <name type="scientific">Pelagimonas phthalicica</name>
    <dbReference type="NCBI Taxonomy" id="1037362"/>
    <lineage>
        <taxon>Bacteria</taxon>
        <taxon>Pseudomonadati</taxon>
        <taxon>Pseudomonadota</taxon>
        <taxon>Alphaproteobacteria</taxon>
        <taxon>Rhodobacterales</taxon>
        <taxon>Roseobacteraceae</taxon>
        <taxon>Pelagimonas</taxon>
    </lineage>
</organism>
<accession>A0A238JBL4</accession>
<feature type="transmembrane region" description="Helical" evidence="1">
    <location>
        <begin position="30"/>
        <end position="55"/>
    </location>
</feature>
<evidence type="ECO:0000313" key="2">
    <source>
        <dbReference type="EMBL" id="SMX27989.1"/>
    </source>
</evidence>
<proteinExistence type="predicted"/>
<dbReference type="EMBL" id="FXXP01000002">
    <property type="protein sequence ID" value="SMX27989.1"/>
    <property type="molecule type" value="Genomic_DNA"/>
</dbReference>
<name>A0A238JBL4_9RHOB</name>
<gene>
    <name evidence="2" type="ORF">TRP8649_02101</name>
</gene>
<evidence type="ECO:0000256" key="1">
    <source>
        <dbReference type="SAM" id="Phobius"/>
    </source>
</evidence>
<evidence type="ECO:0000313" key="3">
    <source>
        <dbReference type="Proteomes" id="UP000225972"/>
    </source>
</evidence>
<keyword evidence="1" id="KW-1133">Transmembrane helix</keyword>
<keyword evidence="1" id="KW-0472">Membrane</keyword>
<keyword evidence="3" id="KW-1185">Reference proteome</keyword>
<protein>
    <submittedName>
        <fullName evidence="2">Uncharacterized protein</fullName>
    </submittedName>
</protein>